<reference evidence="2 3" key="1">
    <citation type="submission" date="2016-07" db="EMBL/GenBank/DDBJ databases">
        <title>Pervasive Adenine N6-methylation of Active Genes in Fungi.</title>
        <authorList>
            <consortium name="DOE Joint Genome Institute"/>
            <person name="Mondo S.J."/>
            <person name="Dannebaum R.O."/>
            <person name="Kuo R.C."/>
            <person name="Labutti K."/>
            <person name="Haridas S."/>
            <person name="Kuo A."/>
            <person name="Salamov A."/>
            <person name="Ahrendt S.R."/>
            <person name="Lipzen A."/>
            <person name="Sullivan W."/>
            <person name="Andreopoulos W.B."/>
            <person name="Clum A."/>
            <person name="Lindquist E."/>
            <person name="Daum C."/>
            <person name="Ramamoorthy G.K."/>
            <person name="Gryganskyi A."/>
            <person name="Culley D."/>
            <person name="Magnuson J.K."/>
            <person name="James T.Y."/>
            <person name="O'Malley M.A."/>
            <person name="Stajich J.E."/>
            <person name="Spatafora J.W."/>
            <person name="Visel A."/>
            <person name="Grigoriev I.V."/>
        </authorList>
    </citation>
    <scope>NUCLEOTIDE SEQUENCE [LARGE SCALE GENOMIC DNA]</scope>
    <source>
        <strain evidence="2 3">68-887.2</strain>
    </source>
</reference>
<feature type="compositionally biased region" description="Basic residues" evidence="1">
    <location>
        <begin position="265"/>
        <end position="277"/>
    </location>
</feature>
<evidence type="ECO:0000313" key="2">
    <source>
        <dbReference type="EMBL" id="ORY24371.1"/>
    </source>
</evidence>
<dbReference type="AlphaFoldDB" id="A0A1Y2APA2"/>
<organism evidence="2 3">
    <name type="scientific">Naematelia encephala</name>
    <dbReference type="NCBI Taxonomy" id="71784"/>
    <lineage>
        <taxon>Eukaryota</taxon>
        <taxon>Fungi</taxon>
        <taxon>Dikarya</taxon>
        <taxon>Basidiomycota</taxon>
        <taxon>Agaricomycotina</taxon>
        <taxon>Tremellomycetes</taxon>
        <taxon>Tremellales</taxon>
        <taxon>Naemateliaceae</taxon>
        <taxon>Naematelia</taxon>
    </lineage>
</organism>
<feature type="compositionally biased region" description="Low complexity" evidence="1">
    <location>
        <begin position="219"/>
        <end position="237"/>
    </location>
</feature>
<accession>A0A1Y2APA2</accession>
<name>A0A1Y2APA2_9TREE</name>
<proteinExistence type="predicted"/>
<feature type="region of interest" description="Disordered" evidence="1">
    <location>
        <begin position="199"/>
        <end position="284"/>
    </location>
</feature>
<evidence type="ECO:0000313" key="3">
    <source>
        <dbReference type="Proteomes" id="UP000193986"/>
    </source>
</evidence>
<evidence type="ECO:0000256" key="1">
    <source>
        <dbReference type="SAM" id="MobiDB-lite"/>
    </source>
</evidence>
<protein>
    <submittedName>
        <fullName evidence="2">Uncharacterized protein</fullName>
    </submittedName>
</protein>
<comment type="caution">
    <text evidence="2">The sequence shown here is derived from an EMBL/GenBank/DDBJ whole genome shotgun (WGS) entry which is preliminary data.</text>
</comment>
<gene>
    <name evidence="2" type="ORF">BCR39DRAFT_507487</name>
</gene>
<dbReference type="InParanoid" id="A0A1Y2APA2"/>
<dbReference type="Proteomes" id="UP000193986">
    <property type="component" value="Unassembled WGS sequence"/>
</dbReference>
<sequence length="298" mass="32620">MAPYSPLPPNAKPRPILHVVRPYQQIFGQTVPSSSSSSISSSANTVLNTNANSTSTTYRRPAHERALLERSRWMLSLAVCCMLMVGWMVASPETAHLDRVDDMEHSRHIVQPGMFRHIHKLVSRGRDIPLSLEAQPESELLWRSTEHDLKFLSPSTTLESTKSTMARPQPIMTASTTTTLSRILIPKRAQHTTSAVFSDVAQADEPSTENTSGVDSQDDQSTASQSSPSPSSSANQDMDMAVNMGQSLMPVSPSSSSSPAPQGRSVRRGKVDKRRSRTGGQVGGERWVWVEKGVLEVD</sequence>
<keyword evidence="3" id="KW-1185">Reference proteome</keyword>
<feature type="compositionally biased region" description="Low complexity" evidence="1">
    <location>
        <begin position="247"/>
        <end position="264"/>
    </location>
</feature>
<dbReference type="EMBL" id="MCFC01000068">
    <property type="protein sequence ID" value="ORY24371.1"/>
    <property type="molecule type" value="Genomic_DNA"/>
</dbReference>